<comment type="subcellular location">
    <subcellularLocation>
        <location evidence="1">Membrane</location>
        <topology evidence="1">Multi-pass membrane protein</topology>
    </subcellularLocation>
</comment>
<feature type="transmembrane region" description="Helical" evidence="8">
    <location>
        <begin position="454"/>
        <end position="471"/>
    </location>
</feature>
<evidence type="ECO:0000256" key="6">
    <source>
        <dbReference type="ARBA" id="ARBA00022989"/>
    </source>
</evidence>
<feature type="transmembrane region" description="Helical" evidence="8">
    <location>
        <begin position="206"/>
        <end position="223"/>
    </location>
</feature>
<feature type="transmembrane region" description="Helical" evidence="8">
    <location>
        <begin position="124"/>
        <end position="143"/>
    </location>
</feature>
<feature type="transmembrane region" description="Helical" evidence="8">
    <location>
        <begin position="403"/>
        <end position="420"/>
    </location>
</feature>
<evidence type="ECO:0000256" key="4">
    <source>
        <dbReference type="ARBA" id="ARBA00022679"/>
    </source>
</evidence>
<evidence type="ECO:0000256" key="8">
    <source>
        <dbReference type="SAM" id="Phobius"/>
    </source>
</evidence>
<dbReference type="InterPro" id="IPR018732">
    <property type="entry name" value="Dpy-19/Dpy-19-like"/>
</dbReference>
<proteinExistence type="inferred from homology"/>
<feature type="transmembrane region" description="Helical" evidence="8">
    <location>
        <begin position="364"/>
        <end position="383"/>
    </location>
</feature>
<dbReference type="PANTHER" id="PTHR31488">
    <property type="entry name" value="DPY-19-LIKE 1, LIKE (H. SAPIENS)"/>
    <property type="match status" value="1"/>
</dbReference>
<dbReference type="WBParaSite" id="DME_0000938601-mRNA-1">
    <property type="protein sequence ID" value="DME_0000938601-mRNA-1"/>
    <property type="gene ID" value="DME_0000938601"/>
</dbReference>
<keyword evidence="4" id="KW-0808">Transferase</keyword>
<accession>A0A0N4UNB1</accession>
<feature type="transmembrane region" description="Helical" evidence="8">
    <location>
        <begin position="149"/>
        <end position="170"/>
    </location>
</feature>
<dbReference type="GO" id="GO:0000030">
    <property type="term" value="F:mannosyltransferase activity"/>
    <property type="evidence" value="ECO:0007669"/>
    <property type="project" value="TreeGrafter"/>
</dbReference>
<keyword evidence="7 8" id="KW-0472">Membrane</keyword>
<keyword evidence="3" id="KW-0328">Glycosyltransferase</keyword>
<reference evidence="10" key="1">
    <citation type="submission" date="2017-02" db="UniProtKB">
        <authorList>
            <consortium name="WormBaseParasite"/>
        </authorList>
    </citation>
    <scope>IDENTIFICATION</scope>
</reference>
<comment type="similarity">
    <text evidence="2">Belongs to the dpy-19 family.</text>
</comment>
<dbReference type="AlphaFoldDB" id="A0A0N4UNB1"/>
<dbReference type="PANTHER" id="PTHR31488:SF3">
    <property type="entry name" value="C-MANNOSYLTRANSFERASE DPY19L3"/>
    <property type="match status" value="1"/>
</dbReference>
<protein>
    <submittedName>
        <fullName evidence="10">C-mannosyltransferase dpy-19</fullName>
    </submittedName>
</protein>
<organism evidence="9 10">
    <name type="scientific">Dracunculus medinensis</name>
    <name type="common">Guinea worm</name>
    <dbReference type="NCBI Taxonomy" id="318479"/>
    <lineage>
        <taxon>Eukaryota</taxon>
        <taxon>Metazoa</taxon>
        <taxon>Ecdysozoa</taxon>
        <taxon>Nematoda</taxon>
        <taxon>Chromadorea</taxon>
        <taxon>Rhabditida</taxon>
        <taxon>Spirurina</taxon>
        <taxon>Dracunculoidea</taxon>
        <taxon>Dracunculidae</taxon>
        <taxon>Dracunculus</taxon>
    </lineage>
</organism>
<evidence type="ECO:0000313" key="10">
    <source>
        <dbReference type="WBParaSite" id="DME_0000938601-mRNA-1"/>
    </source>
</evidence>
<evidence type="ECO:0000256" key="1">
    <source>
        <dbReference type="ARBA" id="ARBA00004141"/>
    </source>
</evidence>
<feature type="transmembrane region" description="Helical" evidence="8">
    <location>
        <begin position="235"/>
        <end position="264"/>
    </location>
</feature>
<evidence type="ECO:0000313" key="9">
    <source>
        <dbReference type="Proteomes" id="UP000038040"/>
    </source>
</evidence>
<name>A0A0N4UNB1_DRAME</name>
<dbReference type="GO" id="GO:0005637">
    <property type="term" value="C:nuclear inner membrane"/>
    <property type="evidence" value="ECO:0007669"/>
    <property type="project" value="TreeGrafter"/>
</dbReference>
<sequence>MKSSNIIEKKISKPKSLNDEFKFNSVKKYLWNFCEILLSIISAVLFGRYMQQLHELRYWFTNIKEVEREISLRTEAGLYYSYYKNAVPADKSLNDVFNELIHDTSTEYPREINILQRFNIYQEIILAFLYKFLAKFSFLSGYIQAPIFFYVYSCFFISGFAVMALQLLAWKITRSQFLGPLVFAWMVVNLDDSTRVFFTINLRENFALPFLWIQNIFVVMTLQRDIDIKETYKNVLFVLSTFFFALFWQFSQFVLLLQAFSFIAIRFLIPSLRNEIFSLLFRIFFSDCCAIYATNGNNICAFIFQHRFFMLQHMAIEIFSTCCLTIVMRYVLNSLTGIEADSHIWAFVNAKIGISPRTSKTGCLLLYVLAMVIVTVYCCYAFIKKIYDKNYSESKFDEVIDAGLIYFAFQSGLCGIIAIFTLRMKFLWFPQIIVIAVWLISRNNKNFRKKKSKFTFRIMWLFILLLIYNLYQ</sequence>
<keyword evidence="5 8" id="KW-0812">Transmembrane</keyword>
<evidence type="ECO:0000256" key="2">
    <source>
        <dbReference type="ARBA" id="ARBA00008744"/>
    </source>
</evidence>
<feature type="transmembrane region" description="Helical" evidence="8">
    <location>
        <begin position="29"/>
        <end position="47"/>
    </location>
</feature>
<evidence type="ECO:0000256" key="5">
    <source>
        <dbReference type="ARBA" id="ARBA00022692"/>
    </source>
</evidence>
<dbReference type="Pfam" id="PF10034">
    <property type="entry name" value="Dpy19"/>
    <property type="match status" value="2"/>
</dbReference>
<evidence type="ECO:0000256" key="3">
    <source>
        <dbReference type="ARBA" id="ARBA00022676"/>
    </source>
</evidence>
<feature type="transmembrane region" description="Helical" evidence="8">
    <location>
        <begin position="426"/>
        <end position="442"/>
    </location>
</feature>
<dbReference type="Proteomes" id="UP000038040">
    <property type="component" value="Unplaced"/>
</dbReference>
<keyword evidence="6 8" id="KW-1133">Transmembrane helix</keyword>
<evidence type="ECO:0000256" key="7">
    <source>
        <dbReference type="ARBA" id="ARBA00023136"/>
    </source>
</evidence>